<evidence type="ECO:0000256" key="1">
    <source>
        <dbReference type="SAM" id="Phobius"/>
    </source>
</evidence>
<keyword evidence="1" id="KW-1133">Transmembrane helix</keyword>
<keyword evidence="1" id="KW-0472">Membrane</keyword>
<protein>
    <submittedName>
        <fullName evidence="2">Zinc ribbon domain-containing protein</fullName>
    </submittedName>
</protein>
<feature type="transmembrane region" description="Helical" evidence="1">
    <location>
        <begin position="51"/>
        <end position="72"/>
    </location>
</feature>
<evidence type="ECO:0000313" key="3">
    <source>
        <dbReference type="Proteomes" id="UP000284751"/>
    </source>
</evidence>
<feature type="transmembrane region" description="Helical" evidence="1">
    <location>
        <begin position="121"/>
        <end position="151"/>
    </location>
</feature>
<name>A0A412AWT8_9FIRM</name>
<dbReference type="AlphaFoldDB" id="A0A412AWT8"/>
<dbReference type="Proteomes" id="UP000284751">
    <property type="component" value="Unassembled WGS sequence"/>
</dbReference>
<evidence type="ECO:0000313" key="2">
    <source>
        <dbReference type="EMBL" id="RGQ39597.1"/>
    </source>
</evidence>
<gene>
    <name evidence="2" type="ORF">DWY99_08775</name>
</gene>
<comment type="caution">
    <text evidence="2">The sequence shown here is derived from an EMBL/GenBank/DDBJ whole genome shotgun (WGS) entry which is preliminary data.</text>
</comment>
<proteinExistence type="predicted"/>
<accession>A0A412AWT8</accession>
<keyword evidence="1" id="KW-0812">Transmembrane</keyword>
<reference evidence="2 3" key="1">
    <citation type="submission" date="2018-08" db="EMBL/GenBank/DDBJ databases">
        <title>A genome reference for cultivated species of the human gut microbiota.</title>
        <authorList>
            <person name="Zou Y."/>
            <person name="Xue W."/>
            <person name="Luo G."/>
        </authorList>
    </citation>
    <scope>NUCLEOTIDE SEQUENCE [LARGE SCALE GENOMIC DNA]</scope>
    <source>
        <strain evidence="2 3">AF28-26</strain>
    </source>
</reference>
<sequence>MIGRMVFMNVWTMVSGLIALYILVFLAAVAGSVLFGCAVYNDAKSKWNDNATMWGVLVGILGLIPGIIYLCVRNEPLKRIYVCHNCGWGNPLSARQCGHCGAGLYYPTEETLQRQKKAKTLLIWGIVMCAVMILAFISIFIVMFTMIPAIAEGNLYY</sequence>
<dbReference type="EMBL" id="QRTC01000032">
    <property type="protein sequence ID" value="RGQ39597.1"/>
    <property type="molecule type" value="Genomic_DNA"/>
</dbReference>
<organism evidence="2 3">
    <name type="scientific">[Clostridium] leptum</name>
    <dbReference type="NCBI Taxonomy" id="1535"/>
    <lineage>
        <taxon>Bacteria</taxon>
        <taxon>Bacillati</taxon>
        <taxon>Bacillota</taxon>
        <taxon>Clostridia</taxon>
        <taxon>Eubacteriales</taxon>
        <taxon>Oscillospiraceae</taxon>
        <taxon>Oscillospiraceae incertae sedis</taxon>
    </lineage>
</organism>